<feature type="compositionally biased region" description="Low complexity" evidence="2">
    <location>
        <begin position="49"/>
        <end position="73"/>
    </location>
</feature>
<feature type="region of interest" description="Disordered" evidence="2">
    <location>
        <begin position="673"/>
        <end position="724"/>
    </location>
</feature>
<feature type="region of interest" description="Disordered" evidence="2">
    <location>
        <begin position="416"/>
        <end position="435"/>
    </location>
</feature>
<name>A0ABQ5K5I6_9EUKA</name>
<feature type="compositionally biased region" description="Low complexity" evidence="2">
    <location>
        <begin position="270"/>
        <end position="290"/>
    </location>
</feature>
<protein>
    <submittedName>
        <fullName evidence="3">Uncharacterized protein</fullName>
    </submittedName>
</protein>
<feature type="compositionally biased region" description="Basic and acidic residues" evidence="2">
    <location>
        <begin position="333"/>
        <end position="343"/>
    </location>
</feature>
<evidence type="ECO:0000313" key="3">
    <source>
        <dbReference type="EMBL" id="GKT26145.1"/>
    </source>
</evidence>
<feature type="region of interest" description="Disordered" evidence="2">
    <location>
        <begin position="1337"/>
        <end position="1370"/>
    </location>
</feature>
<reference evidence="3" key="1">
    <citation type="submission" date="2022-03" db="EMBL/GenBank/DDBJ databases">
        <title>Draft genome sequence of Aduncisulcus paluster, a free-living microaerophilic Fornicata.</title>
        <authorList>
            <person name="Yuyama I."/>
            <person name="Kume K."/>
            <person name="Tamura T."/>
            <person name="Inagaki Y."/>
            <person name="Hashimoto T."/>
        </authorList>
    </citation>
    <scope>NUCLEOTIDE SEQUENCE</scope>
    <source>
        <strain evidence="3">NY0171</strain>
    </source>
</reference>
<feature type="compositionally biased region" description="Basic and acidic residues" evidence="2">
    <location>
        <begin position="1337"/>
        <end position="1357"/>
    </location>
</feature>
<feature type="region of interest" description="Disordered" evidence="2">
    <location>
        <begin position="214"/>
        <end position="250"/>
    </location>
</feature>
<evidence type="ECO:0000313" key="4">
    <source>
        <dbReference type="Proteomes" id="UP001057375"/>
    </source>
</evidence>
<feature type="region of interest" description="Disordered" evidence="2">
    <location>
        <begin position="999"/>
        <end position="1153"/>
    </location>
</feature>
<feature type="region of interest" description="Disordered" evidence="2">
    <location>
        <begin position="263"/>
        <end position="372"/>
    </location>
</feature>
<feature type="compositionally biased region" description="Low complexity" evidence="2">
    <location>
        <begin position="1255"/>
        <end position="1269"/>
    </location>
</feature>
<feature type="compositionally biased region" description="Polar residues" evidence="2">
    <location>
        <begin position="1223"/>
        <end position="1237"/>
    </location>
</feature>
<feature type="compositionally biased region" description="Basic and acidic residues" evidence="2">
    <location>
        <begin position="1239"/>
        <end position="1250"/>
    </location>
</feature>
<feature type="compositionally biased region" description="Basic and acidic residues" evidence="2">
    <location>
        <begin position="999"/>
        <end position="1027"/>
    </location>
</feature>
<feature type="region of interest" description="Disordered" evidence="2">
    <location>
        <begin position="111"/>
        <end position="150"/>
    </location>
</feature>
<keyword evidence="1" id="KW-0175">Coiled coil</keyword>
<dbReference type="Proteomes" id="UP001057375">
    <property type="component" value="Unassembled WGS sequence"/>
</dbReference>
<feature type="compositionally biased region" description="Low complexity" evidence="2">
    <location>
        <begin position="227"/>
        <end position="250"/>
    </location>
</feature>
<organism evidence="3 4">
    <name type="scientific">Aduncisulcus paluster</name>
    <dbReference type="NCBI Taxonomy" id="2918883"/>
    <lineage>
        <taxon>Eukaryota</taxon>
        <taxon>Metamonada</taxon>
        <taxon>Carpediemonas-like organisms</taxon>
        <taxon>Aduncisulcus</taxon>
    </lineage>
</organism>
<dbReference type="EMBL" id="BQXS01012639">
    <property type="protein sequence ID" value="GKT26145.1"/>
    <property type="molecule type" value="Genomic_DNA"/>
</dbReference>
<feature type="region of interest" description="Disordered" evidence="2">
    <location>
        <begin position="454"/>
        <end position="479"/>
    </location>
</feature>
<proteinExistence type="predicted"/>
<feature type="coiled-coil region" evidence="1">
    <location>
        <begin position="590"/>
        <end position="617"/>
    </location>
</feature>
<sequence>MKLSPSNSLNRTICKPSMPPSSLSSSSNRPKSPTKARGLVAPKSPILQPRPSSSRMSRPMSASSISEESSISLSSMGIDKHRFIEKSIPDFRSESARDIAKRRSVVVMSPTFKPSSSLGSIGPCNDSSKRKLIESEDESSDEIIVSEPKPRSPRILAASLPEMVSEKVITNPCATSPLSPDRNRRFKKRKYNVATSSVETQTVMAEPIHLHEHHHHHIPITPGSSRPQSATPKSKSSSLLSPQMPSMDSPVTTALCLSTLHQWDKKSETSPRTLTVTTSSSRSVRPASSLGLASTHIRDKSSNRHSISSLSSHAPTSTKISVGTATTSSTSTDSKHGFDEPRSHKPVHPGMDKKMDSFPRPSLGPSQTHHSVYLGAERERDLREWEEKESDGGFITEYAITGGDNKRMMQPRRSLKELSSPVQGPGVRVFTPRPNTPKHLSVAVMERVGDLPSFSPLPQDSKHGFDEPRSHKPVHPGMDKKMDSFPRPSLGPSQTHHSVYLGAERERDLREWEEKESDGVFITEYAITGGDNKRMMQPRRSLKELSSPVQGPGVRVFTPRPNTPKHLSVAVMERVGDLPSFSPLPQDPRTIMKLNERRELEKKKEQLKKQRELEEKLWREEMDKERKAKEAKARMDAAVEHAIPEVLYQTTPAADFAVDPKTGKPIIVRTLEEEEEEKRQQALKAEKEKKEAEARAKAEERERMKKSLPKYPHSDVANMPSPSVNMGMRALPSGKAMTSFRSSLSNLAMSPGAFLLSGLLPAQLKDEVGRVERGKWRLTRLEREQERKRAAEELAARRAERDRILDEEKKAREEWMKVQEAKMMEEEGRISEISSDLTAKEIHQGLPTTPTVGLSMKSSSSTSAAISTTANRHQQHPTDVVQDSSQIIDETADALTGSSEVMHPPPPSTPQVVNYHQIHQGLPTTPTVGLSMKSSSSTSAAISTTANRHQQHPTDVVQDSSQIIDETADALTGSSEVMHPPPPSTPQVVNYHRHKVHESLHEENSERKMVSGISEDRELLSKSREESVLESNARLKAQREEEKQRMIQEKARKEREAAEKRYSSSFVIAKPMYPQDVSKSESSDEGSEEEGERSPYKSMLSSMMHSITFKDRSKLDDDVDGESGTKKNAGITNGMEAMAPTGRPMSRLEDVPSVRRVKQRIEAGRRKDADIIRSYKSSSPVRSMASPSYSAIPSSIIPNDVTESNNFDIDSSKALIHSTYRQRCASRQSGIGRTISLTHPDKSKDADPLDRYLLSTSSSSSSAGSGSDSETAGRMKVDPSQIPHDASAIPVQPLSTDLPDSWWDMYEMKKKREDERKREDEEEDEKRIQDNIALEKRLKQDIDKRKERERIELEELKPSTIQKGGIRKEE</sequence>
<keyword evidence="4" id="KW-1185">Reference proteome</keyword>
<feature type="region of interest" description="Disordered" evidence="2">
    <location>
        <begin position="1173"/>
        <end position="1204"/>
    </location>
</feature>
<feature type="compositionally biased region" description="Basic and acidic residues" evidence="2">
    <location>
        <begin position="677"/>
        <end position="705"/>
    </location>
</feature>
<feature type="region of interest" description="Disordered" evidence="2">
    <location>
        <begin position="1223"/>
        <end position="1300"/>
    </location>
</feature>
<feature type="region of interest" description="Disordered" evidence="2">
    <location>
        <begin position="1310"/>
        <end position="1329"/>
    </location>
</feature>
<feature type="compositionally biased region" description="Basic and acidic residues" evidence="2">
    <location>
        <begin position="460"/>
        <end position="470"/>
    </location>
</feature>
<feature type="compositionally biased region" description="Low complexity" evidence="2">
    <location>
        <begin position="858"/>
        <end position="870"/>
    </location>
</feature>
<feature type="compositionally biased region" description="Low complexity" evidence="2">
    <location>
        <begin position="1177"/>
        <end position="1198"/>
    </location>
</feature>
<feature type="compositionally biased region" description="Basic and acidic residues" evidence="2">
    <location>
        <begin position="1037"/>
        <end position="1062"/>
    </location>
</feature>
<gene>
    <name evidence="3" type="ORF">ADUPG1_013251</name>
</gene>
<feature type="region of interest" description="Disordered" evidence="2">
    <location>
        <begin position="846"/>
        <end position="883"/>
    </location>
</feature>
<evidence type="ECO:0000256" key="1">
    <source>
        <dbReference type="SAM" id="Coils"/>
    </source>
</evidence>
<feature type="compositionally biased region" description="Low complexity" evidence="2">
    <location>
        <begin position="20"/>
        <end position="33"/>
    </location>
</feature>
<evidence type="ECO:0000256" key="2">
    <source>
        <dbReference type="SAM" id="MobiDB-lite"/>
    </source>
</evidence>
<feature type="region of interest" description="Disordered" evidence="2">
    <location>
        <begin position="1"/>
        <end position="73"/>
    </location>
</feature>
<feature type="compositionally biased region" description="Polar residues" evidence="2">
    <location>
        <begin position="1"/>
        <end position="11"/>
    </location>
</feature>
<feature type="compositionally biased region" description="Low complexity" evidence="2">
    <location>
        <begin position="934"/>
        <end position="946"/>
    </location>
</feature>
<comment type="caution">
    <text evidence="3">The sequence shown here is derived from an EMBL/GenBank/DDBJ whole genome shotgun (WGS) entry which is preliminary data.</text>
</comment>
<feature type="compositionally biased region" description="Low complexity" evidence="2">
    <location>
        <begin position="304"/>
        <end position="332"/>
    </location>
</feature>
<feature type="region of interest" description="Disordered" evidence="2">
    <location>
        <begin position="929"/>
        <end position="959"/>
    </location>
</feature>
<accession>A0ABQ5K5I6</accession>